<evidence type="ECO:0000256" key="1">
    <source>
        <dbReference type="SAM" id="MobiDB-lite"/>
    </source>
</evidence>
<reference evidence="2 3" key="1">
    <citation type="journal article" date="2016" name="Mol. Biol. Evol.">
        <title>Comparative Genomics of Early-Diverging Mushroom-Forming Fungi Provides Insights into the Origins of Lignocellulose Decay Capabilities.</title>
        <authorList>
            <person name="Nagy L.G."/>
            <person name="Riley R."/>
            <person name="Tritt A."/>
            <person name="Adam C."/>
            <person name="Daum C."/>
            <person name="Floudas D."/>
            <person name="Sun H."/>
            <person name="Yadav J.S."/>
            <person name="Pangilinan J."/>
            <person name="Larsson K.H."/>
            <person name="Matsuura K."/>
            <person name="Barry K."/>
            <person name="Labutti K."/>
            <person name="Kuo R."/>
            <person name="Ohm R.A."/>
            <person name="Bhattacharya S.S."/>
            <person name="Shirouzu T."/>
            <person name="Yoshinaga Y."/>
            <person name="Martin F.M."/>
            <person name="Grigoriev I.V."/>
            <person name="Hibbett D.S."/>
        </authorList>
    </citation>
    <scope>NUCLEOTIDE SEQUENCE [LARGE SCALE GENOMIC DNA]</scope>
    <source>
        <strain evidence="2 3">HHB10207 ss-3</strain>
    </source>
</reference>
<protein>
    <submittedName>
        <fullName evidence="2">Uncharacterized protein</fullName>
    </submittedName>
</protein>
<gene>
    <name evidence="2" type="ORF">SISSUDRAFT_136654</name>
</gene>
<feature type="compositionally biased region" description="Basic residues" evidence="1">
    <location>
        <begin position="53"/>
        <end position="65"/>
    </location>
</feature>
<dbReference type="EMBL" id="KV428131">
    <property type="protein sequence ID" value="KZT35681.1"/>
    <property type="molecule type" value="Genomic_DNA"/>
</dbReference>
<evidence type="ECO:0000313" key="3">
    <source>
        <dbReference type="Proteomes" id="UP000076798"/>
    </source>
</evidence>
<organism evidence="2 3">
    <name type="scientific">Sistotremastrum suecicum HHB10207 ss-3</name>
    <dbReference type="NCBI Taxonomy" id="1314776"/>
    <lineage>
        <taxon>Eukaryota</taxon>
        <taxon>Fungi</taxon>
        <taxon>Dikarya</taxon>
        <taxon>Basidiomycota</taxon>
        <taxon>Agaricomycotina</taxon>
        <taxon>Agaricomycetes</taxon>
        <taxon>Sistotremastrales</taxon>
        <taxon>Sistotremastraceae</taxon>
        <taxon>Sistotremastrum</taxon>
    </lineage>
</organism>
<dbReference type="Proteomes" id="UP000076798">
    <property type="component" value="Unassembled WGS sequence"/>
</dbReference>
<feature type="region of interest" description="Disordered" evidence="1">
    <location>
        <begin position="26"/>
        <end position="68"/>
    </location>
</feature>
<keyword evidence="3" id="KW-1185">Reference proteome</keyword>
<proteinExistence type="predicted"/>
<dbReference type="AlphaFoldDB" id="A0A166AU94"/>
<feature type="compositionally biased region" description="Basic and acidic residues" evidence="1">
    <location>
        <begin position="26"/>
        <end position="46"/>
    </location>
</feature>
<accession>A0A166AU94</accession>
<sequence length="95" mass="11043">MANDRWLSRVTITLRCGDLIKRHTEAIGEQSRKVERPASPRSREVKASSGFRIRTRPRRRTRRAAPTKYCMATSCSPSSTILSMLFWERRISQYA</sequence>
<evidence type="ECO:0000313" key="2">
    <source>
        <dbReference type="EMBL" id="KZT35681.1"/>
    </source>
</evidence>
<name>A0A166AU94_9AGAM</name>